<dbReference type="CDD" id="cd07067">
    <property type="entry name" value="HP_PGM_like"/>
    <property type="match status" value="1"/>
</dbReference>
<protein>
    <recommendedName>
        <fullName evidence="6">Phosphoglycerate mutase (2,3-diphosphoglycerate-dependent)</fullName>
    </recommendedName>
</protein>
<dbReference type="PROSITE" id="PS00175">
    <property type="entry name" value="PG_MUTASE"/>
    <property type="match status" value="1"/>
</dbReference>
<name>A0A813FMY0_POLGL</name>
<evidence type="ECO:0000313" key="4">
    <source>
        <dbReference type="EMBL" id="CAE8615504.1"/>
    </source>
</evidence>
<comment type="caution">
    <text evidence="4">The sequence shown here is derived from an EMBL/GenBank/DDBJ whole genome shotgun (WGS) entry which is preliminary data.</text>
</comment>
<reference evidence="4" key="1">
    <citation type="submission" date="2021-02" db="EMBL/GenBank/DDBJ databases">
        <authorList>
            <person name="Dougan E. K."/>
            <person name="Rhodes N."/>
            <person name="Thang M."/>
            <person name="Chan C."/>
        </authorList>
    </citation>
    <scope>NUCLEOTIDE SEQUENCE</scope>
</reference>
<dbReference type="AlphaFoldDB" id="A0A813FMY0"/>
<gene>
    <name evidence="4" type="ORF">PGLA1383_LOCUS33219</name>
</gene>
<dbReference type="PANTHER" id="PTHR46192">
    <property type="entry name" value="BROAD-RANGE ACID PHOSPHATASE DET1"/>
    <property type="match status" value="1"/>
</dbReference>
<dbReference type="OMA" id="MRLFCMR"/>
<sequence length="264" mass="29989">MGACFGALLPQSCAPLWEIRGVLPKRLILIRHGESEGNVNRQIYETVPDNAVHLSKLGWDQGQRAGQVLFEIVGREPVAFIASPYVRARETLNAIKKGGDFNMQFWHEDPRIREQDFGNFQDTAKLMSEFKERKGFGRFYYRHPEGGEAPSDVYDRVSGFIDSLYRSFVDHPADNYVIVTHGVTMRVFLMRWLKQSVDDFNNSENPDNCDFVVLERCLAGRKYKLKLAQVVKPLTDPPTVLSAMPLRSSGGQSRVIRDDPPPSQ</sequence>
<dbReference type="EMBL" id="CAJNNV010025645">
    <property type="protein sequence ID" value="CAE8615504.1"/>
    <property type="molecule type" value="Genomic_DNA"/>
</dbReference>
<dbReference type="Pfam" id="PF00300">
    <property type="entry name" value="His_Phos_1"/>
    <property type="match status" value="1"/>
</dbReference>
<organism evidence="4 5">
    <name type="scientific">Polarella glacialis</name>
    <name type="common">Dinoflagellate</name>
    <dbReference type="NCBI Taxonomy" id="89957"/>
    <lineage>
        <taxon>Eukaryota</taxon>
        <taxon>Sar</taxon>
        <taxon>Alveolata</taxon>
        <taxon>Dinophyceae</taxon>
        <taxon>Suessiales</taxon>
        <taxon>Suessiaceae</taxon>
        <taxon>Polarella</taxon>
    </lineage>
</organism>
<dbReference type="Proteomes" id="UP000654075">
    <property type="component" value="Unassembled WGS sequence"/>
</dbReference>
<feature type="active site" description="Proton donor/acceptor" evidence="1">
    <location>
        <position position="114"/>
    </location>
</feature>
<accession>A0A813FMY0</accession>
<feature type="binding site" evidence="2">
    <location>
        <position position="125"/>
    </location>
    <ligand>
        <name>substrate</name>
    </ligand>
</feature>
<dbReference type="InterPro" id="IPR052765">
    <property type="entry name" value="PGM-Related"/>
</dbReference>
<evidence type="ECO:0000256" key="1">
    <source>
        <dbReference type="PIRSR" id="PIRSR613078-1"/>
    </source>
</evidence>
<dbReference type="Gene3D" id="3.40.50.1240">
    <property type="entry name" value="Phosphoglycerate mutase-like"/>
    <property type="match status" value="1"/>
</dbReference>
<evidence type="ECO:0008006" key="6">
    <source>
        <dbReference type="Google" id="ProtNLM"/>
    </source>
</evidence>
<dbReference type="InterPro" id="IPR001345">
    <property type="entry name" value="PG/BPGM_mutase_AS"/>
</dbReference>
<keyword evidence="5" id="KW-1185">Reference proteome</keyword>
<dbReference type="InterPro" id="IPR029033">
    <property type="entry name" value="His_PPase_superfam"/>
</dbReference>
<evidence type="ECO:0000313" key="5">
    <source>
        <dbReference type="Proteomes" id="UP000654075"/>
    </source>
</evidence>
<feature type="active site" description="Tele-phosphohistidine intermediate" evidence="1">
    <location>
        <position position="32"/>
    </location>
</feature>
<dbReference type="InterPro" id="IPR013078">
    <property type="entry name" value="His_Pase_superF_clade-1"/>
</dbReference>
<feature type="binding site" evidence="2">
    <location>
        <begin position="31"/>
        <end position="38"/>
    </location>
    <ligand>
        <name>substrate</name>
    </ligand>
</feature>
<dbReference type="GO" id="GO:0003824">
    <property type="term" value="F:catalytic activity"/>
    <property type="evidence" value="ECO:0007669"/>
    <property type="project" value="InterPro"/>
</dbReference>
<dbReference type="SMART" id="SM00855">
    <property type="entry name" value="PGAM"/>
    <property type="match status" value="1"/>
</dbReference>
<feature type="binding site" evidence="2">
    <location>
        <position position="87"/>
    </location>
    <ligand>
        <name>substrate</name>
    </ligand>
</feature>
<dbReference type="SUPFAM" id="SSF53254">
    <property type="entry name" value="Phosphoglycerate mutase-like"/>
    <property type="match status" value="1"/>
</dbReference>
<evidence type="ECO:0000256" key="3">
    <source>
        <dbReference type="SAM" id="MobiDB-lite"/>
    </source>
</evidence>
<proteinExistence type="predicted"/>
<dbReference type="OrthoDB" id="10261749at2759"/>
<feature type="region of interest" description="Disordered" evidence="3">
    <location>
        <begin position="241"/>
        <end position="264"/>
    </location>
</feature>
<feature type="compositionally biased region" description="Basic and acidic residues" evidence="3">
    <location>
        <begin position="255"/>
        <end position="264"/>
    </location>
</feature>
<evidence type="ECO:0000256" key="2">
    <source>
        <dbReference type="PIRSR" id="PIRSR613078-2"/>
    </source>
</evidence>